<dbReference type="Proteomes" id="UP000466345">
    <property type="component" value="Unassembled WGS sequence"/>
</dbReference>
<reference evidence="2 3" key="1">
    <citation type="submission" date="2019-10" db="EMBL/GenBank/DDBJ databases">
        <title>Streptomyces smaragdinus sp. nov. and Streptomyces fabii sp. nov., isolated from the gut of fungus growing-termite Macrotermes natalensis.</title>
        <authorList>
            <person name="Schwitalla J."/>
            <person name="Benndorf R."/>
            <person name="Martin K."/>
            <person name="De Beer W."/>
            <person name="Kaster A.-K."/>
            <person name="Vollmers J."/>
            <person name="Poulsen M."/>
            <person name="Beemelmanns C."/>
        </authorList>
    </citation>
    <scope>NUCLEOTIDE SEQUENCE [LARGE SCALE GENOMIC DNA]</scope>
    <source>
        <strain evidence="2 3">RB5</strain>
    </source>
</reference>
<organism evidence="2 3">
    <name type="scientific">Streptomyces smaragdinus</name>
    <dbReference type="NCBI Taxonomy" id="2585196"/>
    <lineage>
        <taxon>Bacteria</taxon>
        <taxon>Bacillati</taxon>
        <taxon>Actinomycetota</taxon>
        <taxon>Actinomycetes</taxon>
        <taxon>Kitasatosporales</taxon>
        <taxon>Streptomycetaceae</taxon>
        <taxon>Streptomyces</taxon>
    </lineage>
</organism>
<dbReference type="OrthoDB" id="3542608at2"/>
<dbReference type="RefSeq" id="WP_153450768.1">
    <property type="nucleotide sequence ID" value="NZ_WEGJ01000003.1"/>
</dbReference>
<dbReference type="EMBL" id="WEGJ01000003">
    <property type="protein sequence ID" value="MQY11532.1"/>
    <property type="molecule type" value="Genomic_DNA"/>
</dbReference>
<dbReference type="PANTHER" id="PTHR35010:SF2">
    <property type="entry name" value="BLL4672 PROTEIN"/>
    <property type="match status" value="1"/>
</dbReference>
<dbReference type="Pfam" id="PF13560">
    <property type="entry name" value="HTH_31"/>
    <property type="match status" value="1"/>
</dbReference>
<dbReference type="Gene3D" id="3.30.450.180">
    <property type="match status" value="1"/>
</dbReference>
<dbReference type="InterPro" id="IPR041413">
    <property type="entry name" value="MLTR_LBD"/>
</dbReference>
<sequence length="285" mass="32507">MTTSADARKELAAFLRSRRERISPEQVGMPAGRRRRTPGLRREEVATLASVGVTWYTWLEQARDIQVSGQVADSVARALMLDAGERAHLFHLAGVQDPDPQDHCLGVSGAIRAMLRQLEPYPASVTNARFDIVAYNRTYARLVGDLDALPPEDRNALWLAFTDPGWKEGLADREESMRLMVAKFRSVMAEHVAEPAWKTLLKRLQDASPEFCEIWDRYEVLTPANRTKTFQNRLVGRLTFDYRYMYLQPKDGPRMTTYVPADTETEERLRHLYELAVGRDVPVTV</sequence>
<accession>A0A7K0CER5</accession>
<comment type="caution">
    <text evidence="2">The sequence shown here is derived from an EMBL/GenBank/DDBJ whole genome shotgun (WGS) entry which is preliminary data.</text>
</comment>
<keyword evidence="3" id="KW-1185">Reference proteome</keyword>
<gene>
    <name evidence="2" type="ORF">SRB5_16510</name>
</gene>
<proteinExistence type="predicted"/>
<protein>
    <recommendedName>
        <fullName evidence="1">MmyB-like transcription regulator ligand binding domain-containing protein</fullName>
    </recommendedName>
</protein>
<dbReference type="Pfam" id="PF17765">
    <property type="entry name" value="MLTR_LBD"/>
    <property type="match status" value="1"/>
</dbReference>
<evidence type="ECO:0000313" key="2">
    <source>
        <dbReference type="EMBL" id="MQY11532.1"/>
    </source>
</evidence>
<dbReference type="AlphaFoldDB" id="A0A7K0CER5"/>
<dbReference type="PANTHER" id="PTHR35010">
    <property type="entry name" value="BLL4672 PROTEIN-RELATED"/>
    <property type="match status" value="1"/>
</dbReference>
<evidence type="ECO:0000259" key="1">
    <source>
        <dbReference type="Pfam" id="PF17765"/>
    </source>
</evidence>
<feature type="domain" description="MmyB-like transcription regulator ligand binding" evidence="1">
    <location>
        <begin position="107"/>
        <end position="272"/>
    </location>
</feature>
<evidence type="ECO:0000313" key="3">
    <source>
        <dbReference type="Proteomes" id="UP000466345"/>
    </source>
</evidence>
<name>A0A7K0CER5_9ACTN</name>